<dbReference type="AlphaFoldDB" id="A0A7C9UW68"/>
<proteinExistence type="inferred from homology"/>
<dbReference type="PANTHER" id="PTHR12184">
    <property type="entry name" value="UBIQUINOL-CYTOCHROME C REDUCTASE COMPLEX ASSEMBLY FACTOR 1 FAMILY MEMBER"/>
    <property type="match status" value="1"/>
</dbReference>
<name>A0A7C9UW68_9PROT</name>
<gene>
    <name evidence="4" type="ORF">G4223_07295</name>
</gene>
<reference evidence="4 5" key="1">
    <citation type="submission" date="2020-02" db="EMBL/GenBank/DDBJ databases">
        <authorList>
            <person name="Dziuba M."/>
            <person name="Kuznetsov B."/>
            <person name="Mardanov A."/>
            <person name="Ravin N."/>
            <person name="Grouzdev D."/>
        </authorList>
    </citation>
    <scope>NUCLEOTIDE SEQUENCE [LARGE SCALE GENOMIC DNA]</scope>
    <source>
        <strain evidence="4 5">SpK</strain>
    </source>
</reference>
<dbReference type="PIRSF" id="PIRSF032079">
    <property type="entry name" value="UCP032079"/>
    <property type="match status" value="1"/>
</dbReference>
<keyword evidence="5" id="KW-1185">Reference proteome</keyword>
<dbReference type="Pfam" id="PF03981">
    <property type="entry name" value="Ubiq_cyt_C_chap"/>
    <property type="match status" value="1"/>
</dbReference>
<dbReference type="InterPro" id="IPR014569">
    <property type="entry name" value="Ubq_cyt-c_CBP3-rel"/>
</dbReference>
<dbReference type="EMBL" id="JAAIYP010000034">
    <property type="protein sequence ID" value="NFV79912.1"/>
    <property type="molecule type" value="Genomic_DNA"/>
</dbReference>
<organism evidence="4 5">
    <name type="scientific">Magnetospirillum aberrantis SpK</name>
    <dbReference type="NCBI Taxonomy" id="908842"/>
    <lineage>
        <taxon>Bacteria</taxon>
        <taxon>Pseudomonadati</taxon>
        <taxon>Pseudomonadota</taxon>
        <taxon>Alphaproteobacteria</taxon>
        <taxon>Rhodospirillales</taxon>
        <taxon>Rhodospirillaceae</taxon>
        <taxon>Magnetospirillum</taxon>
    </lineage>
</organism>
<dbReference type="PANTHER" id="PTHR12184:SF1">
    <property type="entry name" value="UBIQUINOL-CYTOCHROME-C REDUCTASE COMPLEX ASSEMBLY FACTOR 1"/>
    <property type="match status" value="1"/>
</dbReference>
<dbReference type="InterPro" id="IPR021150">
    <property type="entry name" value="Ubiq_cyt_c_chap"/>
</dbReference>
<evidence type="ECO:0000313" key="4">
    <source>
        <dbReference type="EMBL" id="NFV79912.1"/>
    </source>
</evidence>
<accession>A0A7C9UW68</accession>
<comment type="similarity">
    <text evidence="1">Belongs to the CBP3 family.</text>
</comment>
<sequence>MLFNRFRERRQREQAASDLYLSAVEQARRPVYYTAFGVPDTLEGRYDMIILHVWMVMRRLTRAGAEPVARALVELMFTDMDRNLREMGVTDLRVGKRVLNMAEAFYGRAGAYDRALEAEEAGALTAALERNVFQSGKSGEGDPAALARHVLAQLAFLETQDGDAMTQGKVAFQDPEGTL</sequence>
<dbReference type="RefSeq" id="WP_163677144.1">
    <property type="nucleotide sequence ID" value="NZ_JAAIYP010000034.1"/>
</dbReference>
<dbReference type="InterPro" id="IPR007129">
    <property type="entry name" value="Ubiqinol_cyt_c_chaperone_CPB3"/>
</dbReference>
<evidence type="ECO:0000256" key="1">
    <source>
        <dbReference type="ARBA" id="ARBA00006407"/>
    </source>
</evidence>
<comment type="caution">
    <text evidence="4">The sequence shown here is derived from an EMBL/GenBank/DDBJ whole genome shotgun (WGS) entry which is preliminary data.</text>
</comment>
<evidence type="ECO:0000313" key="5">
    <source>
        <dbReference type="Proteomes" id="UP000480684"/>
    </source>
</evidence>
<evidence type="ECO:0000256" key="2">
    <source>
        <dbReference type="ARBA" id="ARBA00006436"/>
    </source>
</evidence>
<evidence type="ECO:0000259" key="3">
    <source>
        <dbReference type="Pfam" id="PF03981"/>
    </source>
</evidence>
<feature type="domain" description="Ubiquinol-cytochrome c chaperone" evidence="3">
    <location>
        <begin position="35"/>
        <end position="172"/>
    </location>
</feature>
<dbReference type="Proteomes" id="UP000480684">
    <property type="component" value="Unassembled WGS sequence"/>
</dbReference>
<comment type="similarity">
    <text evidence="2">Belongs to the UPF0174 family.</text>
</comment>
<protein>
    <recommendedName>
        <fullName evidence="3">Ubiquinol-cytochrome c chaperone domain-containing protein</fullName>
    </recommendedName>
</protein>